<accession>A0A5R9GI36</accession>
<dbReference type="InterPro" id="IPR004995">
    <property type="entry name" value="Spore_Ger"/>
</dbReference>
<dbReference type="GO" id="GO:0009847">
    <property type="term" value="P:spore germination"/>
    <property type="evidence" value="ECO:0007669"/>
    <property type="project" value="InterPro"/>
</dbReference>
<keyword evidence="2 3" id="KW-0472">Membrane</keyword>
<dbReference type="Pfam" id="PF03323">
    <property type="entry name" value="GerA"/>
    <property type="match status" value="1"/>
</dbReference>
<dbReference type="InterPro" id="IPR050768">
    <property type="entry name" value="UPF0353/GerABKA_families"/>
</dbReference>
<evidence type="ECO:0000313" key="5">
    <source>
        <dbReference type="Proteomes" id="UP000309676"/>
    </source>
</evidence>
<name>A0A5R9GI36_9BACL</name>
<protein>
    <submittedName>
        <fullName evidence="4">Spore germination protein</fullName>
    </submittedName>
</protein>
<evidence type="ECO:0000256" key="1">
    <source>
        <dbReference type="ARBA" id="ARBA00005278"/>
    </source>
</evidence>
<dbReference type="Proteomes" id="UP000309676">
    <property type="component" value="Unassembled WGS sequence"/>
</dbReference>
<dbReference type="PIRSF" id="PIRSF005690">
    <property type="entry name" value="GerBA"/>
    <property type="match status" value="1"/>
</dbReference>
<dbReference type="PANTHER" id="PTHR22550">
    <property type="entry name" value="SPORE GERMINATION PROTEIN"/>
    <property type="match status" value="1"/>
</dbReference>
<keyword evidence="5" id="KW-1185">Reference proteome</keyword>
<feature type="transmembrane region" description="Helical" evidence="3">
    <location>
        <begin position="426"/>
        <end position="443"/>
    </location>
</feature>
<feature type="transmembrane region" description="Helical" evidence="3">
    <location>
        <begin position="480"/>
        <end position="506"/>
    </location>
</feature>
<evidence type="ECO:0000256" key="3">
    <source>
        <dbReference type="SAM" id="Phobius"/>
    </source>
</evidence>
<comment type="similarity">
    <text evidence="1">Belongs to the GerABKA family.</text>
</comment>
<keyword evidence="3" id="KW-0812">Transmembrane</keyword>
<organism evidence="4 5">
    <name type="scientific">Paenibacillus antri</name>
    <dbReference type="NCBI Taxonomy" id="2582848"/>
    <lineage>
        <taxon>Bacteria</taxon>
        <taxon>Bacillati</taxon>
        <taxon>Bacillota</taxon>
        <taxon>Bacilli</taxon>
        <taxon>Bacillales</taxon>
        <taxon>Paenibacillaceae</taxon>
        <taxon>Paenibacillus</taxon>
    </lineage>
</organism>
<sequence>MSRTDERVPNQDQTIVFIPEGDIDATFEPADGLGDNAEPDLKERIREGIPPKKKPPESDLYRYTKKEEEFLFTDDVPEKLEDVKRVMEERAGFNASFDAIARDMTYGGKPTSLYYLNGFVKDEVLTMIMSRLSMLPGNTLNTEAVRKLFDQYIPHIQVDKLDTMTEIIGKVLGGGSALFIEGERSALVMDVKSLPQRGTDEPSVEKVVRGSRDGFIETLLTNVTLLRRRLKDPRLKLETMQVGRRTRTDVCIAYIQDIADVSLVKAIKTKIEALDIDGLAMADKELQEAIIDRGWNPFPIVRYTERPDVAAYHLLEGHVCLFVDTSPSVIILPSTFFHHVQHAEEYRQTPFVGTYLRWVRFFGVFASIFLLPLWFLFVLKPELRPMVFTFIGPQETGRIPILAQFLIVEVGVDMMRLAAIHTPTPLASAMGLIAAILIGDIAIKAGLFVNEVILYMAVAAIGMFATPSYELALANRLVRIALLVAVALFGIPGFAVGTVLIMLMLITQRSHHTPYMWPFIPFDGKAMLDIILRRPFPTQKFRMTLTKPQDRTRMAAKLGLKKK</sequence>
<dbReference type="EMBL" id="VCIW01000003">
    <property type="protein sequence ID" value="TLS53038.1"/>
    <property type="molecule type" value="Genomic_DNA"/>
</dbReference>
<keyword evidence="3" id="KW-1133">Transmembrane helix</keyword>
<proteinExistence type="inferred from homology"/>
<dbReference type="RefSeq" id="WP_138193279.1">
    <property type="nucleotide sequence ID" value="NZ_VCIW01000003.1"/>
</dbReference>
<evidence type="ECO:0000256" key="2">
    <source>
        <dbReference type="ARBA" id="ARBA00023136"/>
    </source>
</evidence>
<feature type="transmembrane region" description="Helical" evidence="3">
    <location>
        <begin position="358"/>
        <end position="379"/>
    </location>
</feature>
<dbReference type="OrthoDB" id="1726708at2"/>
<gene>
    <name evidence="4" type="ORF">FE782_06635</name>
</gene>
<dbReference type="AlphaFoldDB" id="A0A5R9GI36"/>
<comment type="caution">
    <text evidence="4">The sequence shown here is derived from an EMBL/GenBank/DDBJ whole genome shotgun (WGS) entry which is preliminary data.</text>
</comment>
<dbReference type="GO" id="GO:0016020">
    <property type="term" value="C:membrane"/>
    <property type="evidence" value="ECO:0007669"/>
    <property type="project" value="InterPro"/>
</dbReference>
<reference evidence="4 5" key="1">
    <citation type="submission" date="2019-05" db="EMBL/GenBank/DDBJ databases">
        <authorList>
            <person name="Narsing Rao M.P."/>
            <person name="Li W.J."/>
        </authorList>
    </citation>
    <scope>NUCLEOTIDE SEQUENCE [LARGE SCALE GENOMIC DNA]</scope>
    <source>
        <strain evidence="4 5">SYSU_K30003</strain>
    </source>
</reference>
<feature type="transmembrane region" description="Helical" evidence="3">
    <location>
        <begin position="452"/>
        <end position="474"/>
    </location>
</feature>
<dbReference type="PANTHER" id="PTHR22550:SF9">
    <property type="entry name" value="STAGE V SPORULATION PROTEIN AF"/>
    <property type="match status" value="1"/>
</dbReference>
<evidence type="ECO:0000313" key="4">
    <source>
        <dbReference type="EMBL" id="TLS53038.1"/>
    </source>
</evidence>